<dbReference type="EMBL" id="GBXM01039178">
    <property type="protein sequence ID" value="JAH69399.1"/>
    <property type="molecule type" value="Transcribed_RNA"/>
</dbReference>
<evidence type="ECO:0000313" key="1">
    <source>
        <dbReference type="EMBL" id="JAH69399.1"/>
    </source>
</evidence>
<protein>
    <submittedName>
        <fullName evidence="1">Uncharacterized protein</fullName>
    </submittedName>
</protein>
<reference evidence="1" key="2">
    <citation type="journal article" date="2015" name="Fish Shellfish Immunol.">
        <title>Early steps in the European eel (Anguilla anguilla)-Vibrio vulnificus interaction in the gills: Role of the RtxA13 toxin.</title>
        <authorList>
            <person name="Callol A."/>
            <person name="Pajuelo D."/>
            <person name="Ebbesson L."/>
            <person name="Teles M."/>
            <person name="MacKenzie S."/>
            <person name="Amaro C."/>
        </authorList>
    </citation>
    <scope>NUCLEOTIDE SEQUENCE</scope>
</reference>
<accession>A0A0E9UU52</accession>
<name>A0A0E9UU52_ANGAN</name>
<organism evidence="1">
    <name type="scientific">Anguilla anguilla</name>
    <name type="common">European freshwater eel</name>
    <name type="synonym">Muraena anguilla</name>
    <dbReference type="NCBI Taxonomy" id="7936"/>
    <lineage>
        <taxon>Eukaryota</taxon>
        <taxon>Metazoa</taxon>
        <taxon>Chordata</taxon>
        <taxon>Craniata</taxon>
        <taxon>Vertebrata</taxon>
        <taxon>Euteleostomi</taxon>
        <taxon>Actinopterygii</taxon>
        <taxon>Neopterygii</taxon>
        <taxon>Teleostei</taxon>
        <taxon>Anguilliformes</taxon>
        <taxon>Anguillidae</taxon>
        <taxon>Anguilla</taxon>
    </lineage>
</organism>
<sequence>MKIRRLLPFLLHYMVDSPCFLHVEEFYHCWMYQNYLGL</sequence>
<reference evidence="1" key="1">
    <citation type="submission" date="2014-11" db="EMBL/GenBank/DDBJ databases">
        <authorList>
            <person name="Amaro Gonzalez C."/>
        </authorList>
    </citation>
    <scope>NUCLEOTIDE SEQUENCE</scope>
</reference>
<dbReference type="AlphaFoldDB" id="A0A0E9UU52"/>
<proteinExistence type="predicted"/>